<dbReference type="EMBL" id="AUZM01000022">
    <property type="protein sequence ID" value="ERT07350.1"/>
    <property type="molecule type" value="Genomic_DNA"/>
</dbReference>
<evidence type="ECO:0000313" key="2">
    <source>
        <dbReference type="Proteomes" id="UP000017127"/>
    </source>
</evidence>
<proteinExistence type="predicted"/>
<gene>
    <name evidence="1" type="ORF">M595_2629</name>
</gene>
<accession>U7QJS4</accession>
<dbReference type="Proteomes" id="UP000017127">
    <property type="component" value="Unassembled WGS sequence"/>
</dbReference>
<protein>
    <submittedName>
        <fullName evidence="1">Uncharacterized protein</fullName>
    </submittedName>
</protein>
<sequence length="58" mass="6245">MPILVGLYPSFDQHANRSSGQGNHPFLGKLTQTIITADVSTGFNGVQFSQCCCQTDGR</sequence>
<name>U7QJS4_9CYAN</name>
<organism evidence="1 2">
    <name type="scientific">Lyngbya aestuarii BL J</name>
    <dbReference type="NCBI Taxonomy" id="1348334"/>
    <lineage>
        <taxon>Bacteria</taxon>
        <taxon>Bacillati</taxon>
        <taxon>Cyanobacteriota</taxon>
        <taxon>Cyanophyceae</taxon>
        <taxon>Oscillatoriophycideae</taxon>
        <taxon>Oscillatoriales</taxon>
        <taxon>Microcoleaceae</taxon>
        <taxon>Lyngbya</taxon>
    </lineage>
</organism>
<comment type="caution">
    <text evidence="1">The sequence shown here is derived from an EMBL/GenBank/DDBJ whole genome shotgun (WGS) entry which is preliminary data.</text>
</comment>
<reference evidence="1 2" key="1">
    <citation type="journal article" date="2013" name="Front. Microbiol.">
        <title>Comparative genomic analyses of the cyanobacterium, Lyngbya aestuarii BL J, a powerful hydrogen producer.</title>
        <authorList>
            <person name="Kothari A."/>
            <person name="Vaughn M."/>
            <person name="Garcia-Pichel F."/>
        </authorList>
    </citation>
    <scope>NUCLEOTIDE SEQUENCE [LARGE SCALE GENOMIC DNA]</scope>
    <source>
        <strain evidence="1 2">BL J</strain>
    </source>
</reference>
<dbReference type="AlphaFoldDB" id="U7QJS4"/>
<keyword evidence="2" id="KW-1185">Reference proteome</keyword>
<evidence type="ECO:0000313" key="1">
    <source>
        <dbReference type="EMBL" id="ERT07350.1"/>
    </source>
</evidence>